<dbReference type="EMBL" id="JACGWK010001826">
    <property type="protein sequence ID" value="KAL0282340.1"/>
    <property type="molecule type" value="Genomic_DNA"/>
</dbReference>
<keyword evidence="1" id="KW-0479">Metal-binding</keyword>
<sequence>MLNVNSKLPKHIVIMMPNEHGGESACKVDVEYKWLPPKCTSCTSLGHATKDCPLTKPAKPAVSVYVKKNQIPAPDSRWIEECVTSAHFLVFVNGGCMDFLRGHGGSGRRCQELKLFQLSFADDLLLHCKADVRSVKLFRRGLDLFASLSGMSLPVRYLGLPFVSACLSIADCQPLLLKIDSCIKGWGGVQLSFAGRVQLIKSVLLSLEVYWAMAFILPKGIIKEMIKRLCTFLWKVTSSSGYPKVAWEVVCRLIKEGGQGIKGIFCPQPCTDEQTLVGSNQIGSGLYLG</sequence>
<reference evidence="3" key="1">
    <citation type="submission" date="2020-06" db="EMBL/GenBank/DDBJ databases">
        <authorList>
            <person name="Li T."/>
            <person name="Hu X."/>
            <person name="Zhang T."/>
            <person name="Song X."/>
            <person name="Zhang H."/>
            <person name="Dai N."/>
            <person name="Sheng W."/>
            <person name="Hou X."/>
            <person name="Wei L."/>
        </authorList>
    </citation>
    <scope>NUCLEOTIDE SEQUENCE</scope>
    <source>
        <strain evidence="3">G01</strain>
        <tissue evidence="3">Leaf</tissue>
    </source>
</reference>
<dbReference type="AlphaFoldDB" id="A0AAW2ILD4"/>
<evidence type="ECO:0000313" key="3">
    <source>
        <dbReference type="EMBL" id="KAL0282340.1"/>
    </source>
</evidence>
<protein>
    <recommendedName>
        <fullName evidence="2">CCHC-type domain-containing protein</fullName>
    </recommendedName>
</protein>
<dbReference type="InterPro" id="IPR001878">
    <property type="entry name" value="Znf_CCHC"/>
</dbReference>
<comment type="caution">
    <text evidence="3">The sequence shown here is derived from an EMBL/GenBank/DDBJ whole genome shotgun (WGS) entry which is preliminary data.</text>
</comment>
<dbReference type="PANTHER" id="PTHR33116">
    <property type="entry name" value="REVERSE TRANSCRIPTASE ZINC-BINDING DOMAIN-CONTAINING PROTEIN-RELATED-RELATED"/>
    <property type="match status" value="1"/>
</dbReference>
<gene>
    <name evidence="3" type="ORF">Sangu_2956800</name>
</gene>
<evidence type="ECO:0000256" key="1">
    <source>
        <dbReference type="PROSITE-ProRule" id="PRU00047"/>
    </source>
</evidence>
<accession>A0AAW2ILD4</accession>
<feature type="domain" description="CCHC-type" evidence="2">
    <location>
        <begin position="38"/>
        <end position="53"/>
    </location>
</feature>
<keyword evidence="1" id="KW-0863">Zinc-finger</keyword>
<dbReference type="GO" id="GO:0003676">
    <property type="term" value="F:nucleic acid binding"/>
    <property type="evidence" value="ECO:0007669"/>
    <property type="project" value="InterPro"/>
</dbReference>
<keyword evidence="1" id="KW-0862">Zinc</keyword>
<evidence type="ECO:0000259" key="2">
    <source>
        <dbReference type="PROSITE" id="PS50158"/>
    </source>
</evidence>
<dbReference type="PANTHER" id="PTHR33116:SF78">
    <property type="entry name" value="OS12G0587133 PROTEIN"/>
    <property type="match status" value="1"/>
</dbReference>
<proteinExistence type="predicted"/>
<name>A0AAW2ILD4_9LAMI</name>
<reference evidence="3" key="2">
    <citation type="journal article" date="2024" name="Plant">
        <title>Genomic evolution and insights into agronomic trait innovations of Sesamum species.</title>
        <authorList>
            <person name="Miao H."/>
            <person name="Wang L."/>
            <person name="Qu L."/>
            <person name="Liu H."/>
            <person name="Sun Y."/>
            <person name="Le M."/>
            <person name="Wang Q."/>
            <person name="Wei S."/>
            <person name="Zheng Y."/>
            <person name="Lin W."/>
            <person name="Duan Y."/>
            <person name="Cao H."/>
            <person name="Xiong S."/>
            <person name="Wang X."/>
            <person name="Wei L."/>
            <person name="Li C."/>
            <person name="Ma Q."/>
            <person name="Ju M."/>
            <person name="Zhao R."/>
            <person name="Li G."/>
            <person name="Mu C."/>
            <person name="Tian Q."/>
            <person name="Mei H."/>
            <person name="Zhang T."/>
            <person name="Gao T."/>
            <person name="Zhang H."/>
        </authorList>
    </citation>
    <scope>NUCLEOTIDE SEQUENCE</scope>
    <source>
        <strain evidence="3">G01</strain>
    </source>
</reference>
<organism evidence="3">
    <name type="scientific">Sesamum angustifolium</name>
    <dbReference type="NCBI Taxonomy" id="2727405"/>
    <lineage>
        <taxon>Eukaryota</taxon>
        <taxon>Viridiplantae</taxon>
        <taxon>Streptophyta</taxon>
        <taxon>Embryophyta</taxon>
        <taxon>Tracheophyta</taxon>
        <taxon>Spermatophyta</taxon>
        <taxon>Magnoliopsida</taxon>
        <taxon>eudicotyledons</taxon>
        <taxon>Gunneridae</taxon>
        <taxon>Pentapetalae</taxon>
        <taxon>asterids</taxon>
        <taxon>lamiids</taxon>
        <taxon>Lamiales</taxon>
        <taxon>Pedaliaceae</taxon>
        <taxon>Sesamum</taxon>
    </lineage>
</organism>
<dbReference type="PROSITE" id="PS50158">
    <property type="entry name" value="ZF_CCHC"/>
    <property type="match status" value="1"/>
</dbReference>
<dbReference type="GO" id="GO:0008270">
    <property type="term" value="F:zinc ion binding"/>
    <property type="evidence" value="ECO:0007669"/>
    <property type="project" value="UniProtKB-KW"/>
</dbReference>